<dbReference type="InterPro" id="IPR003439">
    <property type="entry name" value="ABC_transporter-like_ATP-bd"/>
</dbReference>
<dbReference type="Gene3D" id="3.40.50.300">
    <property type="entry name" value="P-loop containing nucleotide triphosphate hydrolases"/>
    <property type="match status" value="1"/>
</dbReference>
<keyword evidence="4 7" id="KW-0067">ATP-binding</keyword>
<dbReference type="PANTHER" id="PTHR43820:SF5">
    <property type="entry name" value="HIGH-AFFINITY BRANCHED-CHAIN AMINO ACID TRANSPORT ATP-BINDING PROTEIN"/>
    <property type="match status" value="1"/>
</dbReference>
<dbReference type="RefSeq" id="WP_073105464.1">
    <property type="nucleotide sequence ID" value="NZ_FQZY01000010.1"/>
</dbReference>
<dbReference type="SMART" id="SM00382">
    <property type="entry name" value="AAA"/>
    <property type="match status" value="1"/>
</dbReference>
<proteinExistence type="inferred from homology"/>
<evidence type="ECO:0000256" key="2">
    <source>
        <dbReference type="ARBA" id="ARBA00022448"/>
    </source>
</evidence>
<dbReference type="InterPro" id="IPR027417">
    <property type="entry name" value="P-loop_NTPase"/>
</dbReference>
<keyword evidence="5" id="KW-0029">Amino-acid transport</keyword>
<keyword evidence="8" id="KW-1185">Reference proteome</keyword>
<sequence>MLNISQVNACYGESSVISGLDMEVNDHKIVCLIGRNGVGKSTTLKSIMGLVNTPSGSIKLNGTEMMKMATYDRVKLGIGYVPQGRDIFPQMTVQENLELGLHTAGKEKKVPDYIYDLFPILPEFAKRKGGDLSGGQQQQLAIARALVTGPEILILDEPTEGIQPSIIQDIGRAIKRVNQELGITVLIVEQYLEFVLDISDELYIMEKGSIVMQGKTKELPVEEIQKIMTE</sequence>
<gene>
    <name evidence="7" type="ORF">SAMN02745243_00793</name>
</gene>
<dbReference type="CDD" id="cd03224">
    <property type="entry name" value="ABC_TM1139_LivF_branched"/>
    <property type="match status" value="1"/>
</dbReference>
<evidence type="ECO:0000256" key="1">
    <source>
        <dbReference type="ARBA" id="ARBA00005417"/>
    </source>
</evidence>
<dbReference type="PANTHER" id="PTHR43820">
    <property type="entry name" value="HIGH-AFFINITY BRANCHED-CHAIN AMINO ACID TRANSPORT ATP-BINDING PROTEIN LIVF"/>
    <property type="match status" value="1"/>
</dbReference>
<dbReference type="Proteomes" id="UP000184301">
    <property type="component" value="Unassembled WGS sequence"/>
</dbReference>
<feature type="domain" description="ABC transporter" evidence="6">
    <location>
        <begin position="2"/>
        <end position="229"/>
    </location>
</feature>
<dbReference type="GO" id="GO:0016887">
    <property type="term" value="F:ATP hydrolysis activity"/>
    <property type="evidence" value="ECO:0007669"/>
    <property type="project" value="InterPro"/>
</dbReference>
<dbReference type="STRING" id="1121950.SAMN02745243_00793"/>
<comment type="similarity">
    <text evidence="1">Belongs to the ABC transporter superfamily.</text>
</comment>
<dbReference type="Pfam" id="PF00005">
    <property type="entry name" value="ABC_tran"/>
    <property type="match status" value="1"/>
</dbReference>
<dbReference type="GO" id="GO:0005524">
    <property type="term" value="F:ATP binding"/>
    <property type="evidence" value="ECO:0007669"/>
    <property type="project" value="UniProtKB-KW"/>
</dbReference>
<dbReference type="InterPro" id="IPR017780">
    <property type="entry name" value="ABC_transptr_urea_ATP-bd_UrtE"/>
</dbReference>
<dbReference type="AlphaFoldDB" id="A0A1M6JZJ6"/>
<dbReference type="InterPro" id="IPR003593">
    <property type="entry name" value="AAA+_ATPase"/>
</dbReference>
<evidence type="ECO:0000256" key="5">
    <source>
        <dbReference type="ARBA" id="ARBA00022970"/>
    </source>
</evidence>
<keyword evidence="3" id="KW-0547">Nucleotide-binding</keyword>
<protein>
    <submittedName>
        <fullName evidence="7">Urea transport system ATP-binding protein</fullName>
    </submittedName>
</protein>
<evidence type="ECO:0000259" key="6">
    <source>
        <dbReference type="PROSITE" id="PS50893"/>
    </source>
</evidence>
<dbReference type="SUPFAM" id="SSF52540">
    <property type="entry name" value="P-loop containing nucleoside triphosphate hydrolases"/>
    <property type="match status" value="1"/>
</dbReference>
<dbReference type="OrthoDB" id="9805514at2"/>
<dbReference type="GO" id="GO:0015658">
    <property type="term" value="F:branched-chain amino acid transmembrane transporter activity"/>
    <property type="evidence" value="ECO:0007669"/>
    <property type="project" value="TreeGrafter"/>
</dbReference>
<evidence type="ECO:0000256" key="4">
    <source>
        <dbReference type="ARBA" id="ARBA00022840"/>
    </source>
</evidence>
<evidence type="ECO:0000313" key="7">
    <source>
        <dbReference type="EMBL" id="SHJ52120.1"/>
    </source>
</evidence>
<dbReference type="PROSITE" id="PS50893">
    <property type="entry name" value="ABC_TRANSPORTER_2"/>
    <property type="match status" value="1"/>
</dbReference>
<evidence type="ECO:0000313" key="8">
    <source>
        <dbReference type="Proteomes" id="UP000184301"/>
    </source>
</evidence>
<evidence type="ECO:0000256" key="3">
    <source>
        <dbReference type="ARBA" id="ARBA00022741"/>
    </source>
</evidence>
<dbReference type="EMBL" id="FQZY01000010">
    <property type="protein sequence ID" value="SHJ52120.1"/>
    <property type="molecule type" value="Genomic_DNA"/>
</dbReference>
<dbReference type="NCBIfam" id="TIGR03410">
    <property type="entry name" value="urea_trans_UrtE"/>
    <property type="match status" value="1"/>
</dbReference>
<name>A0A1M6JZJ6_9FIRM</name>
<dbReference type="InterPro" id="IPR052156">
    <property type="entry name" value="BCAA_Transport_ATP-bd_LivF"/>
</dbReference>
<keyword evidence="2" id="KW-0813">Transport</keyword>
<accession>A0A1M6JZJ6</accession>
<reference evidence="7 8" key="1">
    <citation type="submission" date="2016-11" db="EMBL/GenBank/DDBJ databases">
        <authorList>
            <person name="Jaros S."/>
            <person name="Januszkiewicz K."/>
            <person name="Wedrychowicz H."/>
        </authorList>
    </citation>
    <scope>NUCLEOTIDE SEQUENCE [LARGE SCALE GENOMIC DNA]</scope>
    <source>
        <strain evidence="7 8">DSM 15480</strain>
    </source>
</reference>
<organism evidence="7 8">
    <name type="scientific">Hespellia stercorisuis DSM 15480</name>
    <dbReference type="NCBI Taxonomy" id="1121950"/>
    <lineage>
        <taxon>Bacteria</taxon>
        <taxon>Bacillati</taxon>
        <taxon>Bacillota</taxon>
        <taxon>Clostridia</taxon>
        <taxon>Lachnospirales</taxon>
        <taxon>Lachnospiraceae</taxon>
        <taxon>Hespellia</taxon>
    </lineage>
</organism>
<dbReference type="GO" id="GO:0015807">
    <property type="term" value="P:L-amino acid transport"/>
    <property type="evidence" value="ECO:0007669"/>
    <property type="project" value="TreeGrafter"/>
</dbReference>